<feature type="region of interest" description="Disordered" evidence="9">
    <location>
        <begin position="27"/>
        <end position="57"/>
    </location>
</feature>
<evidence type="ECO:0000256" key="8">
    <source>
        <dbReference type="ARBA" id="ARBA00023180"/>
    </source>
</evidence>
<evidence type="ECO:0000256" key="3">
    <source>
        <dbReference type="ARBA" id="ARBA00022536"/>
    </source>
</evidence>
<keyword evidence="2" id="KW-1003">Cell membrane</keyword>
<accession>A0AAD7RT80</accession>
<comment type="caution">
    <text evidence="11">The sequence shown here is derived from an EMBL/GenBank/DDBJ whole genome shotgun (WGS) entry which is preliminary data.</text>
</comment>
<evidence type="ECO:0000256" key="10">
    <source>
        <dbReference type="SAM" id="Phobius"/>
    </source>
</evidence>
<dbReference type="PANTHER" id="PTHR24037:SF7">
    <property type="entry name" value="FLOCCULATION PROTEIN FLO11 ISOFORM X1-RELATED"/>
    <property type="match status" value="1"/>
</dbReference>
<evidence type="ECO:0000256" key="4">
    <source>
        <dbReference type="ARBA" id="ARBA00022729"/>
    </source>
</evidence>
<protein>
    <submittedName>
        <fullName evidence="11">Uncharacterized protein</fullName>
    </submittedName>
</protein>
<evidence type="ECO:0000256" key="5">
    <source>
        <dbReference type="ARBA" id="ARBA00022737"/>
    </source>
</evidence>
<organism evidence="11 12">
    <name type="scientific">Aldrovandia affinis</name>
    <dbReference type="NCBI Taxonomy" id="143900"/>
    <lineage>
        <taxon>Eukaryota</taxon>
        <taxon>Metazoa</taxon>
        <taxon>Chordata</taxon>
        <taxon>Craniata</taxon>
        <taxon>Vertebrata</taxon>
        <taxon>Euteleostomi</taxon>
        <taxon>Actinopterygii</taxon>
        <taxon>Neopterygii</taxon>
        <taxon>Teleostei</taxon>
        <taxon>Notacanthiformes</taxon>
        <taxon>Halosauridae</taxon>
        <taxon>Aldrovandia</taxon>
    </lineage>
</organism>
<sequence length="293" mass="31218">MTTQNHTASPTSSGMTTMLTITQEDDTMMTGTTPSQSHTATHPAVKSTPSTPSGTTVNTTVKVSANQTVMTATPQRKMTTDNVSVMSHPSTVTATSPSQPVTSTSVPYISTILAPTDISTIVETNLCSQDPSPCDTITTDCIFSGGIVTCSCRSGYINSRFSNRGCTACPSGEKEENGNCVVCPFGYAGFNCNDSSLLALVVISCVLGGLLFILLLAFVIYCCRRTREEPNNSSPYPAEDFEGMWSNKEVLPIPRASLNWDSTQIEMTKSGNHAPMAKKNYGNGVHALDPCCY</sequence>
<evidence type="ECO:0000256" key="9">
    <source>
        <dbReference type="SAM" id="MobiDB-lite"/>
    </source>
</evidence>
<keyword evidence="10" id="KW-1133">Transmembrane helix</keyword>
<evidence type="ECO:0000256" key="7">
    <source>
        <dbReference type="ARBA" id="ARBA00023157"/>
    </source>
</evidence>
<evidence type="ECO:0000313" key="11">
    <source>
        <dbReference type="EMBL" id="KAJ8389949.1"/>
    </source>
</evidence>
<proteinExistence type="predicted"/>
<evidence type="ECO:0000256" key="6">
    <source>
        <dbReference type="ARBA" id="ARBA00023136"/>
    </source>
</evidence>
<keyword evidence="7" id="KW-1015">Disulfide bond</keyword>
<dbReference type="GO" id="GO:0005886">
    <property type="term" value="C:plasma membrane"/>
    <property type="evidence" value="ECO:0007669"/>
    <property type="project" value="UniProtKB-SubCell"/>
</dbReference>
<dbReference type="InterPro" id="IPR009030">
    <property type="entry name" value="Growth_fac_rcpt_cys_sf"/>
</dbReference>
<keyword evidence="6 10" id="KW-0472">Membrane</keyword>
<dbReference type="Proteomes" id="UP001221898">
    <property type="component" value="Unassembled WGS sequence"/>
</dbReference>
<keyword evidence="12" id="KW-1185">Reference proteome</keyword>
<dbReference type="PANTHER" id="PTHR24037">
    <property type="entry name" value="HEART DEVELOPMENT PROTEIN WITH EGF-LIKE DOMAINS 1"/>
    <property type="match status" value="1"/>
</dbReference>
<keyword evidence="3" id="KW-0245">EGF-like domain</keyword>
<feature type="compositionally biased region" description="Polar residues" evidence="9">
    <location>
        <begin position="29"/>
        <end position="40"/>
    </location>
</feature>
<reference evidence="11" key="1">
    <citation type="journal article" date="2023" name="Science">
        <title>Genome structures resolve the early diversification of teleost fishes.</title>
        <authorList>
            <person name="Parey E."/>
            <person name="Louis A."/>
            <person name="Montfort J."/>
            <person name="Bouchez O."/>
            <person name="Roques C."/>
            <person name="Iampietro C."/>
            <person name="Lluch J."/>
            <person name="Castinel A."/>
            <person name="Donnadieu C."/>
            <person name="Desvignes T."/>
            <person name="Floi Bucao C."/>
            <person name="Jouanno E."/>
            <person name="Wen M."/>
            <person name="Mejri S."/>
            <person name="Dirks R."/>
            <person name="Jansen H."/>
            <person name="Henkel C."/>
            <person name="Chen W.J."/>
            <person name="Zahm M."/>
            <person name="Cabau C."/>
            <person name="Klopp C."/>
            <person name="Thompson A.W."/>
            <person name="Robinson-Rechavi M."/>
            <person name="Braasch I."/>
            <person name="Lecointre G."/>
            <person name="Bobe J."/>
            <person name="Postlethwait J.H."/>
            <person name="Berthelot C."/>
            <person name="Roest Crollius H."/>
            <person name="Guiguen Y."/>
        </authorList>
    </citation>
    <scope>NUCLEOTIDE SEQUENCE</scope>
    <source>
        <strain evidence="11">NC1722</strain>
    </source>
</reference>
<evidence type="ECO:0000256" key="1">
    <source>
        <dbReference type="ARBA" id="ARBA00004236"/>
    </source>
</evidence>
<dbReference type="SUPFAM" id="SSF57184">
    <property type="entry name" value="Growth factor receptor domain"/>
    <property type="match status" value="1"/>
</dbReference>
<keyword evidence="8" id="KW-0325">Glycoprotein</keyword>
<evidence type="ECO:0000256" key="2">
    <source>
        <dbReference type="ARBA" id="ARBA00022475"/>
    </source>
</evidence>
<feature type="compositionally biased region" description="Polar residues" evidence="9">
    <location>
        <begin position="47"/>
        <end position="57"/>
    </location>
</feature>
<comment type="subcellular location">
    <subcellularLocation>
        <location evidence="1">Cell membrane</location>
    </subcellularLocation>
</comment>
<feature type="transmembrane region" description="Helical" evidence="10">
    <location>
        <begin position="197"/>
        <end position="223"/>
    </location>
</feature>
<dbReference type="EMBL" id="JAINUG010000176">
    <property type="protein sequence ID" value="KAJ8389949.1"/>
    <property type="molecule type" value="Genomic_DNA"/>
</dbReference>
<name>A0AAD7RT80_9TELE</name>
<dbReference type="AlphaFoldDB" id="A0AAD7RT80"/>
<gene>
    <name evidence="11" type="ORF">AAFF_G00112340</name>
</gene>
<keyword evidence="4" id="KW-0732">Signal</keyword>
<evidence type="ECO:0000313" key="12">
    <source>
        <dbReference type="Proteomes" id="UP001221898"/>
    </source>
</evidence>
<keyword evidence="10" id="KW-0812">Transmembrane</keyword>
<keyword evidence="5" id="KW-0677">Repeat</keyword>